<evidence type="ECO:0000313" key="1">
    <source>
        <dbReference type="EMBL" id="GFN00782.1"/>
    </source>
</evidence>
<comment type="caution">
    <text evidence="1">The sequence shown here is derived from an EMBL/GenBank/DDBJ whole genome shotgun (WGS) entry which is preliminary data.</text>
</comment>
<dbReference type="AlphaFoldDB" id="A0A7J0CE36"/>
<reference evidence="1 3" key="1">
    <citation type="submission" date="2020-05" db="EMBL/GenBank/DDBJ databases">
        <title>Whole genome shotgun sequence of Streptomyces fulvorobeus NBRC 15897.</title>
        <authorList>
            <person name="Komaki H."/>
            <person name="Tamura T."/>
        </authorList>
    </citation>
    <scope>NUCLEOTIDE SEQUENCE [LARGE SCALE GENOMIC DNA]</scope>
    <source>
        <strain evidence="1 3">NBRC 15897</strain>
    </source>
</reference>
<organism evidence="1 3">
    <name type="scientific">Streptomyces fulvorobeus</name>
    <dbReference type="NCBI Taxonomy" id="284028"/>
    <lineage>
        <taxon>Bacteria</taxon>
        <taxon>Bacillati</taxon>
        <taxon>Actinomycetota</taxon>
        <taxon>Actinomycetes</taxon>
        <taxon>Kitasatosporales</taxon>
        <taxon>Streptomycetaceae</taxon>
        <taxon>Streptomyces</taxon>
    </lineage>
</organism>
<accession>A0A7J0CE36</accession>
<sequence length="73" mass="7829">MTYLSGYEEINQIVTLASFGATWAVLAVGHNLADHVLGQTDHQADGKAAPLKEEVDKGVSARRGWGPCLRHVA</sequence>
<dbReference type="Proteomes" id="UP000530403">
    <property type="component" value="Unassembled WGS sequence"/>
</dbReference>
<dbReference type="EMBL" id="JACCCF010000001">
    <property type="protein sequence ID" value="NYE44266.1"/>
    <property type="molecule type" value="Genomic_DNA"/>
</dbReference>
<gene>
    <name evidence="2" type="ORF">HEB29_005277</name>
    <name evidence="1" type="ORF">Sfulv_55920</name>
</gene>
<proteinExistence type="predicted"/>
<protein>
    <submittedName>
        <fullName evidence="1">Uncharacterized protein</fullName>
    </submittedName>
</protein>
<evidence type="ECO:0000313" key="3">
    <source>
        <dbReference type="Proteomes" id="UP000498980"/>
    </source>
</evidence>
<dbReference type="Proteomes" id="UP000498980">
    <property type="component" value="Unassembled WGS sequence"/>
</dbReference>
<evidence type="ECO:0000313" key="2">
    <source>
        <dbReference type="EMBL" id="NYE44266.1"/>
    </source>
</evidence>
<reference evidence="2 4" key="2">
    <citation type="submission" date="2020-07" db="EMBL/GenBank/DDBJ databases">
        <title>Sequencing the genomes of 1000 actinobacteria strains.</title>
        <authorList>
            <person name="Klenk H.-P."/>
        </authorList>
    </citation>
    <scope>NUCLEOTIDE SEQUENCE [LARGE SCALE GENOMIC DNA]</scope>
    <source>
        <strain evidence="2 4">DSM 41455</strain>
    </source>
</reference>
<keyword evidence="3" id="KW-1185">Reference proteome</keyword>
<evidence type="ECO:0000313" key="4">
    <source>
        <dbReference type="Proteomes" id="UP000530403"/>
    </source>
</evidence>
<dbReference type="EMBL" id="BLWC01000001">
    <property type="protein sequence ID" value="GFN00782.1"/>
    <property type="molecule type" value="Genomic_DNA"/>
</dbReference>
<dbReference type="RefSeq" id="WP_218578065.1">
    <property type="nucleotide sequence ID" value="NZ_BAAAUE010000022.1"/>
</dbReference>
<name>A0A7J0CE36_9ACTN</name>